<accession>A0AAN8YPI9</accession>
<sequence>MVLDAMTSIKSSITSATFSPTTLSHTHHFIYIKLTLRKYLFWCTQLFPFFCGKNLHGYIDGSTPCPPSTISESIGVKPNSDYTHWIQQDQLIFSLLISSLSEETLPIIIGLNTTKEVWDALAATLSSPSNTRLFNLHMQF</sequence>
<dbReference type="AlphaFoldDB" id="A0AAN8YPI9"/>
<dbReference type="PANTHER" id="PTHR47481:SF43">
    <property type="entry name" value="RETROTRANSPOSON COPIA-LIKE N-TERMINAL DOMAIN-CONTAINING PROTEIN"/>
    <property type="match status" value="1"/>
</dbReference>
<evidence type="ECO:0000313" key="2">
    <source>
        <dbReference type="Proteomes" id="UP001371456"/>
    </source>
</evidence>
<name>A0AAN8YPI9_SOLBU</name>
<comment type="caution">
    <text evidence="1">The sequence shown here is derived from an EMBL/GenBank/DDBJ whole genome shotgun (WGS) entry which is preliminary data.</text>
</comment>
<dbReference type="Pfam" id="PF14223">
    <property type="entry name" value="Retrotran_gag_2"/>
    <property type="match status" value="1"/>
</dbReference>
<evidence type="ECO:0008006" key="3">
    <source>
        <dbReference type="Google" id="ProtNLM"/>
    </source>
</evidence>
<evidence type="ECO:0000313" key="1">
    <source>
        <dbReference type="EMBL" id="KAK6803175.1"/>
    </source>
</evidence>
<gene>
    <name evidence="1" type="ORF">RDI58_000959</name>
</gene>
<organism evidence="1 2">
    <name type="scientific">Solanum bulbocastanum</name>
    <name type="common">Wild potato</name>
    <dbReference type="NCBI Taxonomy" id="147425"/>
    <lineage>
        <taxon>Eukaryota</taxon>
        <taxon>Viridiplantae</taxon>
        <taxon>Streptophyta</taxon>
        <taxon>Embryophyta</taxon>
        <taxon>Tracheophyta</taxon>
        <taxon>Spermatophyta</taxon>
        <taxon>Magnoliopsida</taxon>
        <taxon>eudicotyledons</taxon>
        <taxon>Gunneridae</taxon>
        <taxon>Pentapetalae</taxon>
        <taxon>asterids</taxon>
        <taxon>lamiids</taxon>
        <taxon>Solanales</taxon>
        <taxon>Solanaceae</taxon>
        <taxon>Solanoideae</taxon>
        <taxon>Solaneae</taxon>
        <taxon>Solanum</taxon>
    </lineage>
</organism>
<dbReference type="PANTHER" id="PTHR47481">
    <property type="match status" value="1"/>
</dbReference>
<keyword evidence="2" id="KW-1185">Reference proteome</keyword>
<dbReference type="EMBL" id="JBANQN010000001">
    <property type="protein sequence ID" value="KAK6803175.1"/>
    <property type="molecule type" value="Genomic_DNA"/>
</dbReference>
<proteinExistence type="predicted"/>
<reference evidence="1 2" key="1">
    <citation type="submission" date="2024-02" db="EMBL/GenBank/DDBJ databases">
        <title>de novo genome assembly of Solanum bulbocastanum strain 11H21.</title>
        <authorList>
            <person name="Hosaka A.J."/>
        </authorList>
    </citation>
    <scope>NUCLEOTIDE SEQUENCE [LARGE SCALE GENOMIC DNA]</scope>
    <source>
        <tissue evidence="1">Young leaves</tissue>
    </source>
</reference>
<protein>
    <recommendedName>
        <fullName evidence="3">UBN2_3 domain-containing protein</fullName>
    </recommendedName>
</protein>
<dbReference type="Proteomes" id="UP001371456">
    <property type="component" value="Unassembled WGS sequence"/>
</dbReference>